<evidence type="ECO:0000313" key="2">
    <source>
        <dbReference type="EMBL" id="CUH45413.1"/>
    </source>
</evidence>
<dbReference type="AlphaFoldDB" id="A0A0P1ESF7"/>
<evidence type="ECO:0008006" key="4">
    <source>
        <dbReference type="Google" id="ProtNLM"/>
    </source>
</evidence>
<gene>
    <name evidence="2" type="ORF">RUM4293_04327</name>
</gene>
<dbReference type="EMBL" id="CYPS01000067">
    <property type="protein sequence ID" value="CUH45413.1"/>
    <property type="molecule type" value="Genomic_DNA"/>
</dbReference>
<feature type="signal peptide" evidence="1">
    <location>
        <begin position="1"/>
        <end position="24"/>
    </location>
</feature>
<protein>
    <recommendedName>
        <fullName evidence="4">DUF2796 domain-containing protein</fullName>
    </recommendedName>
</protein>
<reference evidence="3" key="1">
    <citation type="submission" date="2015-09" db="EMBL/GenBank/DDBJ databases">
        <authorList>
            <person name="Rodrigo-Torres L."/>
            <person name="Arahal D.R."/>
        </authorList>
    </citation>
    <scope>NUCLEOTIDE SEQUENCE [LARGE SCALE GENOMIC DNA]</scope>
    <source>
        <strain evidence="3">CECT 4293</strain>
    </source>
</reference>
<accession>A0A0P1ESF7</accession>
<dbReference type="Proteomes" id="UP000050786">
    <property type="component" value="Unassembled WGS sequence"/>
</dbReference>
<sequence length="182" mass="19615">MLDGALFMKCAAIALMLTPAIVLSQVQGPAHEHGTGYVDIAFSDQAFTLSLNVPSADIIGFEGPAETDDDRAQVAVAVSDLSKPLGLFVLPEEAGCVTASANVTLTGEGLGQDNTTKSADQDQHSDFLADYLIQCQDITALVNIRFAYFERFENAQKLILQVTRSGQTRTYEITRNQPDLAM</sequence>
<feature type="chain" id="PRO_5006061858" description="DUF2796 domain-containing protein" evidence="1">
    <location>
        <begin position="25"/>
        <end position="182"/>
    </location>
</feature>
<dbReference type="Pfam" id="PF10986">
    <property type="entry name" value="ZrgA"/>
    <property type="match status" value="1"/>
</dbReference>
<evidence type="ECO:0000313" key="3">
    <source>
        <dbReference type="Proteomes" id="UP000050786"/>
    </source>
</evidence>
<organism evidence="2 3">
    <name type="scientific">Ruegeria atlantica</name>
    <dbReference type="NCBI Taxonomy" id="81569"/>
    <lineage>
        <taxon>Bacteria</taxon>
        <taxon>Pseudomonadati</taxon>
        <taxon>Pseudomonadota</taxon>
        <taxon>Alphaproteobacteria</taxon>
        <taxon>Rhodobacterales</taxon>
        <taxon>Roseobacteraceae</taxon>
        <taxon>Ruegeria</taxon>
    </lineage>
</organism>
<name>A0A0P1ESF7_9RHOB</name>
<keyword evidence="3" id="KW-1185">Reference proteome</keyword>
<keyword evidence="1" id="KW-0732">Signal</keyword>
<dbReference type="InterPro" id="IPR021253">
    <property type="entry name" value="ZrgA-like"/>
</dbReference>
<evidence type="ECO:0000256" key="1">
    <source>
        <dbReference type="SAM" id="SignalP"/>
    </source>
</evidence>
<proteinExistence type="predicted"/>